<dbReference type="RefSeq" id="XP_961371.3">
    <property type="nucleotide sequence ID" value="XM_956278.3"/>
</dbReference>
<dbReference type="KEGG" id="ncr:NCU03644"/>
<dbReference type="OrthoDB" id="10316066at2759"/>
<gene>
    <name evidence="2" type="ORF">NCU03644</name>
</gene>
<feature type="region of interest" description="Disordered" evidence="1">
    <location>
        <begin position="56"/>
        <end position="111"/>
    </location>
</feature>
<organism evidence="2 3">
    <name type="scientific">Neurospora crassa (strain ATCC 24698 / 74-OR23-1A / CBS 708.71 / DSM 1257 / FGSC 987)</name>
    <dbReference type="NCBI Taxonomy" id="367110"/>
    <lineage>
        <taxon>Eukaryota</taxon>
        <taxon>Fungi</taxon>
        <taxon>Dikarya</taxon>
        <taxon>Ascomycota</taxon>
        <taxon>Pezizomycotina</taxon>
        <taxon>Sordariomycetes</taxon>
        <taxon>Sordariomycetidae</taxon>
        <taxon>Sordariales</taxon>
        <taxon>Sordariaceae</taxon>
        <taxon>Neurospora</taxon>
    </lineage>
</organism>
<dbReference type="VEuPathDB" id="FungiDB:NCU03644"/>
<protein>
    <submittedName>
        <fullName evidence="2">Uncharacterized protein</fullName>
    </submittedName>
</protein>
<reference evidence="2 3" key="1">
    <citation type="journal article" date="2003" name="Nature">
        <title>The genome sequence of the filamentous fungus Neurospora crassa.</title>
        <authorList>
            <person name="Galagan J.E."/>
            <person name="Calvo S.E."/>
            <person name="Borkovich K.A."/>
            <person name="Selker E.U."/>
            <person name="Read N.D."/>
            <person name="Jaffe D."/>
            <person name="FitzHugh W."/>
            <person name="Ma L.J."/>
            <person name="Smirnov S."/>
            <person name="Purcell S."/>
            <person name="Rehman B."/>
            <person name="Elkins T."/>
            <person name="Engels R."/>
            <person name="Wang S."/>
            <person name="Nielsen C.B."/>
            <person name="Butler J."/>
            <person name="Endrizzi M."/>
            <person name="Qui D."/>
            <person name="Ianakiev P."/>
            <person name="Bell-Pedersen D."/>
            <person name="Nelson M.A."/>
            <person name="Werner-Washburne M."/>
            <person name="Selitrennikoff C.P."/>
            <person name="Kinsey J.A."/>
            <person name="Braun E.L."/>
            <person name="Zelter A."/>
            <person name="Schulte U."/>
            <person name="Kothe G.O."/>
            <person name="Jedd G."/>
            <person name="Mewes W."/>
            <person name="Staben C."/>
            <person name="Marcotte E."/>
            <person name="Greenberg D."/>
            <person name="Roy A."/>
            <person name="Foley K."/>
            <person name="Naylor J."/>
            <person name="Stange-Thomann N."/>
            <person name="Barrett R."/>
            <person name="Gnerre S."/>
            <person name="Kamal M."/>
            <person name="Kamvysselis M."/>
            <person name="Mauceli E."/>
            <person name="Bielke C."/>
            <person name="Rudd S."/>
            <person name="Frishman D."/>
            <person name="Krystofova S."/>
            <person name="Rasmussen C."/>
            <person name="Metzenberg R.L."/>
            <person name="Perkins D.D."/>
            <person name="Kroken S."/>
            <person name="Cogoni C."/>
            <person name="Macino G."/>
            <person name="Catcheside D."/>
            <person name="Li W."/>
            <person name="Pratt R.J."/>
            <person name="Osmani S.A."/>
            <person name="DeSouza C.P."/>
            <person name="Glass L."/>
            <person name="Orbach M.J."/>
            <person name="Berglund J.A."/>
            <person name="Voelker R."/>
            <person name="Yarden O."/>
            <person name="Plamann M."/>
            <person name="Seiler S."/>
            <person name="Dunlap J."/>
            <person name="Radford A."/>
            <person name="Aramayo R."/>
            <person name="Natvig D.O."/>
            <person name="Alex L.A."/>
            <person name="Mannhaupt G."/>
            <person name="Ebbole D.J."/>
            <person name="Freitag M."/>
            <person name="Paulsen I."/>
            <person name="Sachs M.S."/>
            <person name="Lander E.S."/>
            <person name="Nusbaum C."/>
            <person name="Birren B."/>
        </authorList>
    </citation>
    <scope>NUCLEOTIDE SEQUENCE [LARGE SCALE GENOMIC DNA]</scope>
    <source>
        <strain evidence="3">ATCC 24698 / 74-OR23-1A / CBS 708.71 / DSM 1257 / FGSC 987</strain>
    </source>
</reference>
<accession>Q1K7P5</accession>
<dbReference type="AlphaFoldDB" id="Q1K7P5"/>
<feature type="region of interest" description="Disordered" evidence="1">
    <location>
        <begin position="19"/>
        <end position="38"/>
    </location>
</feature>
<keyword evidence="3" id="KW-1185">Reference proteome</keyword>
<evidence type="ECO:0000313" key="3">
    <source>
        <dbReference type="Proteomes" id="UP000001805"/>
    </source>
</evidence>
<name>Q1K7P5_NEUCR</name>
<proteinExistence type="predicted"/>
<dbReference type="InParanoid" id="Q1K7P5"/>
<dbReference type="GeneID" id="3877503"/>
<dbReference type="HOGENOM" id="CLU_1835692_0_0_1"/>
<evidence type="ECO:0000256" key="1">
    <source>
        <dbReference type="SAM" id="MobiDB-lite"/>
    </source>
</evidence>
<dbReference type="Proteomes" id="UP000001805">
    <property type="component" value="Chromosome 2, Linkage Group V"/>
</dbReference>
<evidence type="ECO:0000313" key="2">
    <source>
        <dbReference type="EMBL" id="EAA32135.3"/>
    </source>
</evidence>
<sequence length="111" mass="11826">MLPDGDALLWRSSLVLASGRSDDSSAHFPTHTRHPQASLIQEQVGTGAVVIVDVGTVPATEPSQRQRAAGEQPAGAEDNSQESTQDSTRPSDRVQIEMSGPNRVKRIVPEG</sequence>
<dbReference type="EMBL" id="CM002240">
    <property type="protein sequence ID" value="EAA32135.3"/>
    <property type="molecule type" value="Genomic_DNA"/>
</dbReference>